<evidence type="ECO:0000313" key="15">
    <source>
        <dbReference type="EMBL" id="QDG53857.1"/>
    </source>
</evidence>
<organism evidence="15 16">
    <name type="scientific">Persicimonas caeni</name>
    <dbReference type="NCBI Taxonomy" id="2292766"/>
    <lineage>
        <taxon>Bacteria</taxon>
        <taxon>Deltaproteobacteria</taxon>
        <taxon>Bradymonadales</taxon>
        <taxon>Bradymonadaceae</taxon>
        <taxon>Persicimonas</taxon>
    </lineage>
</organism>
<dbReference type="SUPFAM" id="SSF47384">
    <property type="entry name" value="Homodimeric domain of signal transducing histidine kinase"/>
    <property type="match status" value="1"/>
</dbReference>
<protein>
    <recommendedName>
        <fullName evidence="3">histidine kinase</fullName>
        <ecNumber evidence="3">2.7.13.3</ecNumber>
    </recommendedName>
</protein>
<keyword evidence="16" id="KW-1185">Reference proteome</keyword>
<evidence type="ECO:0000256" key="9">
    <source>
        <dbReference type="ARBA" id="ARBA00023012"/>
    </source>
</evidence>
<dbReference type="PRINTS" id="PR00344">
    <property type="entry name" value="BCTRLSENSOR"/>
</dbReference>
<dbReference type="EMBL" id="CP041186">
    <property type="protein sequence ID" value="QDG53857.1"/>
    <property type="molecule type" value="Genomic_DNA"/>
</dbReference>
<dbReference type="SUPFAM" id="SSF55874">
    <property type="entry name" value="ATPase domain of HSP90 chaperone/DNA topoisomerase II/histidine kinase"/>
    <property type="match status" value="1"/>
</dbReference>
<dbReference type="SMART" id="SM00388">
    <property type="entry name" value="HisKA"/>
    <property type="match status" value="1"/>
</dbReference>
<keyword evidence="11" id="KW-0175">Coiled coil</keyword>
<feature type="domain" description="Histidine kinase" evidence="13">
    <location>
        <begin position="223"/>
        <end position="437"/>
    </location>
</feature>
<evidence type="ECO:0000256" key="3">
    <source>
        <dbReference type="ARBA" id="ARBA00012438"/>
    </source>
</evidence>
<dbReference type="InterPro" id="IPR036890">
    <property type="entry name" value="HATPase_C_sf"/>
</dbReference>
<evidence type="ECO:0000256" key="10">
    <source>
        <dbReference type="ARBA" id="ARBA00023136"/>
    </source>
</evidence>
<dbReference type="InterPro" id="IPR003660">
    <property type="entry name" value="HAMP_dom"/>
</dbReference>
<evidence type="ECO:0000313" key="16">
    <source>
        <dbReference type="Proteomes" id="UP000315995"/>
    </source>
</evidence>
<dbReference type="CDD" id="cd00082">
    <property type="entry name" value="HisKA"/>
    <property type="match status" value="1"/>
</dbReference>
<dbReference type="FunFam" id="1.10.287.130:FF:000001">
    <property type="entry name" value="Two-component sensor histidine kinase"/>
    <property type="match status" value="1"/>
</dbReference>
<keyword evidence="7 15" id="KW-0418">Kinase</keyword>
<evidence type="ECO:0000256" key="8">
    <source>
        <dbReference type="ARBA" id="ARBA00022989"/>
    </source>
</evidence>
<dbReference type="InterPro" id="IPR050428">
    <property type="entry name" value="TCS_sensor_his_kinase"/>
</dbReference>
<comment type="subcellular location">
    <subcellularLocation>
        <location evidence="2">Membrane</location>
    </subcellularLocation>
</comment>
<keyword evidence="4" id="KW-0597">Phosphoprotein</keyword>
<dbReference type="AlphaFoldDB" id="A0A4Y6Q0V6"/>
<keyword evidence="6 12" id="KW-0812">Transmembrane</keyword>
<proteinExistence type="predicted"/>
<comment type="catalytic activity">
    <reaction evidence="1">
        <text>ATP + protein L-histidine = ADP + protein N-phospho-L-histidine.</text>
        <dbReference type="EC" id="2.7.13.3"/>
    </reaction>
</comment>
<evidence type="ECO:0000256" key="4">
    <source>
        <dbReference type="ARBA" id="ARBA00022553"/>
    </source>
</evidence>
<dbReference type="Gene3D" id="1.10.287.130">
    <property type="match status" value="1"/>
</dbReference>
<dbReference type="InterPro" id="IPR003594">
    <property type="entry name" value="HATPase_dom"/>
</dbReference>
<dbReference type="InterPro" id="IPR004358">
    <property type="entry name" value="Sig_transdc_His_kin-like_C"/>
</dbReference>
<dbReference type="SMART" id="SM00387">
    <property type="entry name" value="HATPase_c"/>
    <property type="match status" value="1"/>
</dbReference>
<dbReference type="GO" id="GO:0000155">
    <property type="term" value="F:phosphorelay sensor kinase activity"/>
    <property type="evidence" value="ECO:0007669"/>
    <property type="project" value="InterPro"/>
</dbReference>
<dbReference type="Pfam" id="PF00512">
    <property type="entry name" value="HisKA"/>
    <property type="match status" value="1"/>
</dbReference>
<evidence type="ECO:0000256" key="1">
    <source>
        <dbReference type="ARBA" id="ARBA00000085"/>
    </source>
</evidence>
<feature type="transmembrane region" description="Helical" evidence="12">
    <location>
        <begin position="9"/>
        <end position="32"/>
    </location>
</feature>
<dbReference type="GO" id="GO:0005886">
    <property type="term" value="C:plasma membrane"/>
    <property type="evidence" value="ECO:0007669"/>
    <property type="project" value="TreeGrafter"/>
</dbReference>
<evidence type="ECO:0000259" key="13">
    <source>
        <dbReference type="PROSITE" id="PS50109"/>
    </source>
</evidence>
<feature type="coiled-coil region" evidence="11">
    <location>
        <begin position="249"/>
        <end position="276"/>
    </location>
</feature>
<evidence type="ECO:0000256" key="6">
    <source>
        <dbReference type="ARBA" id="ARBA00022692"/>
    </source>
</evidence>
<dbReference type="PANTHER" id="PTHR45436:SF5">
    <property type="entry name" value="SENSOR HISTIDINE KINASE TRCS"/>
    <property type="match status" value="1"/>
</dbReference>
<dbReference type="InterPro" id="IPR005467">
    <property type="entry name" value="His_kinase_dom"/>
</dbReference>
<evidence type="ECO:0000256" key="5">
    <source>
        <dbReference type="ARBA" id="ARBA00022679"/>
    </source>
</evidence>
<dbReference type="Gene3D" id="3.30.565.10">
    <property type="entry name" value="Histidine kinase-like ATPase, C-terminal domain"/>
    <property type="match status" value="1"/>
</dbReference>
<keyword evidence="5" id="KW-0808">Transferase</keyword>
<evidence type="ECO:0000256" key="11">
    <source>
        <dbReference type="SAM" id="Coils"/>
    </source>
</evidence>
<dbReference type="InterPro" id="IPR036097">
    <property type="entry name" value="HisK_dim/P_sf"/>
</dbReference>
<dbReference type="SMART" id="SM00304">
    <property type="entry name" value="HAMP"/>
    <property type="match status" value="2"/>
</dbReference>
<reference evidence="15 16" key="1">
    <citation type="submission" date="2019-06" db="EMBL/GenBank/DDBJ databases">
        <title>Persicimonas caeni gen. nov., sp. nov., a predatory bacterium isolated from solar saltern.</title>
        <authorList>
            <person name="Wang S."/>
        </authorList>
    </citation>
    <scope>NUCLEOTIDE SEQUENCE [LARGE SCALE GENOMIC DNA]</scope>
    <source>
        <strain evidence="15 16">YN101</strain>
    </source>
</reference>
<gene>
    <name evidence="15" type="ORF">FIV42_24870</name>
</gene>
<evidence type="ECO:0000256" key="7">
    <source>
        <dbReference type="ARBA" id="ARBA00022777"/>
    </source>
</evidence>
<dbReference type="OrthoDB" id="9815202at2"/>
<dbReference type="PANTHER" id="PTHR45436">
    <property type="entry name" value="SENSOR HISTIDINE KINASE YKOH"/>
    <property type="match status" value="1"/>
</dbReference>
<accession>A0A5B8YD51</accession>
<keyword evidence="8 12" id="KW-1133">Transmembrane helix</keyword>
<keyword evidence="9" id="KW-0902">Two-component regulatory system</keyword>
<accession>A0A4Y6Q0V6</accession>
<dbReference type="CDD" id="cd00075">
    <property type="entry name" value="HATPase"/>
    <property type="match status" value="1"/>
</dbReference>
<sequence>MTDSIAKRVAAGGTGILVTTLVVVGVATAGVLHTQRVEAQDGALLAAAHGRAHPDIGDEVEVEHSRSPVDAWLVDLDEHALPQDYAERALDTERPVFFDTADRRMVLLPFEVEGDDEHEYQLAAASAPTLTLARTVGPFALVYGILAAVAAVLATFVQLRVVRRAFAPLERARHEADHVVGLGEGTRLSEDAPDEVQPLLHAINELLDRLDAAYQAQSRFTAEAAHELRTPVTAMLGELDVALRGERSEEEYRELLTSVREEVDRLRRLVEGLTAMARIDAGQVDRGRELVRAAEVANAAMRTESDTLSQAKNTVRLEVDDDPELQVHRSLLEISLGNLLRNAARHAPGAEVVVRVRRDGNTAVFEIDDAGPGVAEQEREALFDRFARAGESRRRDRSGLGLGLPIAREVARRHGGECTLHDSPLGGLRARLTVSVA</sequence>
<dbReference type="InterPro" id="IPR003661">
    <property type="entry name" value="HisK_dim/P_dom"/>
</dbReference>
<name>A0A4Y6Q0V6_PERCE</name>
<keyword evidence="10 12" id="KW-0472">Membrane</keyword>
<dbReference type="Proteomes" id="UP000315995">
    <property type="component" value="Chromosome"/>
</dbReference>
<dbReference type="PROSITE" id="PS50885">
    <property type="entry name" value="HAMP"/>
    <property type="match status" value="1"/>
</dbReference>
<dbReference type="PROSITE" id="PS50109">
    <property type="entry name" value="HIS_KIN"/>
    <property type="match status" value="1"/>
</dbReference>
<feature type="transmembrane region" description="Helical" evidence="12">
    <location>
        <begin position="140"/>
        <end position="162"/>
    </location>
</feature>
<evidence type="ECO:0000259" key="14">
    <source>
        <dbReference type="PROSITE" id="PS50885"/>
    </source>
</evidence>
<dbReference type="Pfam" id="PF02518">
    <property type="entry name" value="HATPase_c"/>
    <property type="match status" value="1"/>
</dbReference>
<evidence type="ECO:0000256" key="2">
    <source>
        <dbReference type="ARBA" id="ARBA00004370"/>
    </source>
</evidence>
<dbReference type="EC" id="2.7.13.3" evidence="3"/>
<dbReference type="RefSeq" id="WP_141200311.1">
    <property type="nucleotide sequence ID" value="NZ_CP041186.1"/>
</dbReference>
<evidence type="ECO:0000256" key="12">
    <source>
        <dbReference type="SAM" id="Phobius"/>
    </source>
</evidence>
<feature type="domain" description="HAMP" evidence="14">
    <location>
        <begin position="163"/>
        <end position="215"/>
    </location>
</feature>